<keyword evidence="2" id="KW-1185">Reference proteome</keyword>
<evidence type="ECO:0000313" key="2">
    <source>
        <dbReference type="Proteomes" id="UP000477311"/>
    </source>
</evidence>
<dbReference type="Proteomes" id="UP000477311">
    <property type="component" value="Unassembled WGS sequence"/>
</dbReference>
<dbReference type="EMBL" id="JAAKYA010000079">
    <property type="protein sequence ID" value="NGO40041.1"/>
    <property type="molecule type" value="Genomic_DNA"/>
</dbReference>
<proteinExistence type="predicted"/>
<accession>A0A6M1RX53</accession>
<protein>
    <submittedName>
        <fullName evidence="1">Uncharacterized protein</fullName>
    </submittedName>
</protein>
<sequence length="968" mass="105590">MATPTARGAQDLFLNAGVLQATYPPEPLPMIDAIRFLNVGTIGLTNLVLPQPIEFQNTVYITNRGRWLGSPGYRLLTFDPTGNPQRRMAAVFHNEGLVNPNAAEVSVDGWLIVQATNIINRGRLEISSFGQLNLTGETVDLRGGELRFMESGLTNITARTYDLHWGFETNPIVGRFNDSPLASPLHVVQVLNGFALARVVLPAGFSSHVQIYALGPSNLLIQAVYVYNGGEIQDAEVRMDYPFSVIRWQGVVTNPVTRTRLTNELYLTEFLTPGNYNFNLTNGTLYRASLNPVGAARPFNFLVSGAPPVIYPFLPTVPPEAFDPTLYTIGTSIVVEATNAGYRTRVIPAVMVPSETQPGSVFSNVMGRFEILASRALDLNAARLSVPSYLRLETTGHFAGSANAQIEAPYSSIRLSSTNGLLEVRHLQLPVVSRIVGDLQAWVGMWTNATADGISLQYKVLMVSNYFLPGAQPMIKDLVLSSPQGQREVRIADRLNVFDSLLIEAERLTITTNPPVSVTLPPFISEPFHIAGELNLVTNRISWAESLPQLRYLTNEGTITISNAATFAGLRRPPYYPTVYQEPYEGFVNRGTVIAQGLEVQSRYLESTGTNTTTAGHLRLIATEALLGSGATNLWGRILAPLGDVELRAGRLWITNHEVRSGRRLILGADEILSDLDTTNNWLVARDGLTLSVRPTRGDLRGSTVTNVAPDYSRNVVIWAGEDRGPTPAGFTNNVALGRLVLDAGFGATFRFQGLGVSNALYVDQLILLNYATNELNNAFTALDIAPNLVIYYADLLVGTNRLAEPVNSSRYNNGRLRWVPAFADGFYGATNVFLGTRVIRINTALALSTELDSDGDGIVNAFDPVPVLVPEDVTVRAHWAQGQGLVLTWPTVPGATNTLWEATSLTAPDWRVVLRTNFAVLPLPPAEPCTTPPCPANLLPGRGAVRLPVEPAQGPRFYRVEVEVPSR</sequence>
<name>A0A6M1RX53_9BACT</name>
<organism evidence="1 2">
    <name type="scientific">Limisphaera ngatamarikiensis</name>
    <dbReference type="NCBI Taxonomy" id="1324935"/>
    <lineage>
        <taxon>Bacteria</taxon>
        <taxon>Pseudomonadati</taxon>
        <taxon>Verrucomicrobiota</taxon>
        <taxon>Verrucomicrobiia</taxon>
        <taxon>Limisphaerales</taxon>
        <taxon>Limisphaeraceae</taxon>
        <taxon>Limisphaera</taxon>
    </lineage>
</organism>
<evidence type="ECO:0000313" key="1">
    <source>
        <dbReference type="EMBL" id="NGO40041.1"/>
    </source>
</evidence>
<dbReference type="AlphaFoldDB" id="A0A6M1RX53"/>
<comment type="caution">
    <text evidence="1">The sequence shown here is derived from an EMBL/GenBank/DDBJ whole genome shotgun (WGS) entry which is preliminary data.</text>
</comment>
<reference evidence="1 2" key="1">
    <citation type="submission" date="2020-02" db="EMBL/GenBank/DDBJ databases">
        <title>Draft genome sequence of Limisphaera ngatamarikiensis NGM72.4T, a thermophilic Verrucomicrobia grouped in subdivision 3.</title>
        <authorList>
            <person name="Carere C.R."/>
            <person name="Steen J."/>
            <person name="Hugenholtz P."/>
            <person name="Stott M.B."/>
        </authorList>
    </citation>
    <scope>NUCLEOTIDE SEQUENCE [LARGE SCALE GENOMIC DNA]</scope>
    <source>
        <strain evidence="1 2">NGM72.4</strain>
    </source>
</reference>
<gene>
    <name evidence="1" type="ORF">G4L39_11655</name>
</gene>